<organism evidence="1 2">
    <name type="scientific">Dentiscutata heterogama</name>
    <dbReference type="NCBI Taxonomy" id="1316150"/>
    <lineage>
        <taxon>Eukaryota</taxon>
        <taxon>Fungi</taxon>
        <taxon>Fungi incertae sedis</taxon>
        <taxon>Mucoromycota</taxon>
        <taxon>Glomeromycotina</taxon>
        <taxon>Glomeromycetes</taxon>
        <taxon>Diversisporales</taxon>
        <taxon>Gigasporaceae</taxon>
        <taxon>Dentiscutata</taxon>
    </lineage>
</organism>
<feature type="non-terminal residue" evidence="1">
    <location>
        <position position="89"/>
    </location>
</feature>
<gene>
    <name evidence="1" type="ORF">DHETER_LOCUS13826</name>
</gene>
<comment type="caution">
    <text evidence="1">The sequence shown here is derived from an EMBL/GenBank/DDBJ whole genome shotgun (WGS) entry which is preliminary data.</text>
</comment>
<reference evidence="1" key="1">
    <citation type="submission" date="2021-06" db="EMBL/GenBank/DDBJ databases">
        <authorList>
            <person name="Kallberg Y."/>
            <person name="Tangrot J."/>
            <person name="Rosling A."/>
        </authorList>
    </citation>
    <scope>NUCLEOTIDE SEQUENCE</scope>
    <source>
        <strain evidence="1">IL203A</strain>
    </source>
</reference>
<sequence length="89" mass="10495">MGPRSSKFKKDQYSSINPNHSSISDKYHFEDGRRFHNINDSKYFLPNDEEECDRLHMMHFIYSCVWQSNFSAPVEHLLIQEGTKILDVG</sequence>
<name>A0ACA9Q605_9GLOM</name>
<accession>A0ACA9Q605</accession>
<dbReference type="EMBL" id="CAJVPU010039573">
    <property type="protein sequence ID" value="CAG8737360.1"/>
    <property type="molecule type" value="Genomic_DNA"/>
</dbReference>
<proteinExistence type="predicted"/>
<protein>
    <submittedName>
        <fullName evidence="1">1919_t:CDS:1</fullName>
    </submittedName>
</protein>
<dbReference type="Proteomes" id="UP000789702">
    <property type="component" value="Unassembled WGS sequence"/>
</dbReference>
<evidence type="ECO:0000313" key="1">
    <source>
        <dbReference type="EMBL" id="CAG8737360.1"/>
    </source>
</evidence>
<keyword evidence="2" id="KW-1185">Reference proteome</keyword>
<evidence type="ECO:0000313" key="2">
    <source>
        <dbReference type="Proteomes" id="UP000789702"/>
    </source>
</evidence>